<evidence type="ECO:0000313" key="1">
    <source>
        <dbReference type="EMBL" id="SEL40473.1"/>
    </source>
</evidence>
<accession>A0A1H7PXL2</accession>
<sequence length="53" mass="6010">MKSKNFKHLELRKETISRLKGGLAHPMGPYKERVKHAVGTRNTCQCETIADPC</sequence>
<reference evidence="1 2" key="1">
    <citation type="submission" date="2016-10" db="EMBL/GenBank/DDBJ databases">
        <authorList>
            <person name="de Groot N.N."/>
        </authorList>
    </citation>
    <scope>NUCLEOTIDE SEQUENCE [LARGE SCALE GENOMIC DNA]</scope>
    <source>
        <strain evidence="1 2">DSM 25232</strain>
    </source>
</reference>
<evidence type="ECO:0000313" key="2">
    <source>
        <dbReference type="Proteomes" id="UP000198521"/>
    </source>
</evidence>
<dbReference type="RefSeq" id="WP_170837063.1">
    <property type="nucleotide sequence ID" value="NZ_FOAB01000004.1"/>
</dbReference>
<keyword evidence="2" id="KW-1185">Reference proteome</keyword>
<name>A0A1H7PXL2_AQUAM</name>
<dbReference type="STRING" id="1038014.SAMN04487910_2355"/>
<dbReference type="AlphaFoldDB" id="A0A1H7PXL2"/>
<dbReference type="EMBL" id="FOAB01000004">
    <property type="protein sequence ID" value="SEL40473.1"/>
    <property type="molecule type" value="Genomic_DNA"/>
</dbReference>
<gene>
    <name evidence="1" type="ORF">SAMN04487910_2355</name>
</gene>
<dbReference type="Proteomes" id="UP000198521">
    <property type="component" value="Unassembled WGS sequence"/>
</dbReference>
<protein>
    <submittedName>
        <fullName evidence="1">Uncharacterized protein</fullName>
    </submittedName>
</protein>
<proteinExistence type="predicted"/>
<organism evidence="1 2">
    <name type="scientific">Aquimarina amphilecti</name>
    <dbReference type="NCBI Taxonomy" id="1038014"/>
    <lineage>
        <taxon>Bacteria</taxon>
        <taxon>Pseudomonadati</taxon>
        <taxon>Bacteroidota</taxon>
        <taxon>Flavobacteriia</taxon>
        <taxon>Flavobacteriales</taxon>
        <taxon>Flavobacteriaceae</taxon>
        <taxon>Aquimarina</taxon>
    </lineage>
</organism>